<dbReference type="AlphaFoldDB" id="A0A2N6T253"/>
<sequence>MRQWWARACSAAVTAMEQDCGRRQRCVVPSGFAAVTLRSVQSGWLVSVLTMRRHRTDAADAARSSGRHQISRPAKPSCRLADSIDARRAGGS</sequence>
<organism evidence="2 3">
    <name type="scientific">Corynebacterium xerosis</name>
    <dbReference type="NCBI Taxonomy" id="1725"/>
    <lineage>
        <taxon>Bacteria</taxon>
        <taxon>Bacillati</taxon>
        <taxon>Actinomycetota</taxon>
        <taxon>Actinomycetes</taxon>
        <taxon>Mycobacteriales</taxon>
        <taxon>Corynebacteriaceae</taxon>
        <taxon>Corynebacterium</taxon>
    </lineage>
</organism>
<gene>
    <name evidence="2" type="ORF">CJ204_00850</name>
</gene>
<feature type="region of interest" description="Disordered" evidence="1">
    <location>
        <begin position="59"/>
        <end position="92"/>
    </location>
</feature>
<dbReference type="EMBL" id="PNHF01000001">
    <property type="protein sequence ID" value="PMC63400.1"/>
    <property type="molecule type" value="Genomic_DNA"/>
</dbReference>
<evidence type="ECO:0000256" key="1">
    <source>
        <dbReference type="SAM" id="MobiDB-lite"/>
    </source>
</evidence>
<comment type="caution">
    <text evidence="2">The sequence shown here is derived from an EMBL/GenBank/DDBJ whole genome shotgun (WGS) entry which is preliminary data.</text>
</comment>
<protein>
    <submittedName>
        <fullName evidence="2">Uncharacterized protein</fullName>
    </submittedName>
</protein>
<proteinExistence type="predicted"/>
<evidence type="ECO:0000313" key="3">
    <source>
        <dbReference type="Proteomes" id="UP000235363"/>
    </source>
</evidence>
<evidence type="ECO:0000313" key="2">
    <source>
        <dbReference type="EMBL" id="PMC63400.1"/>
    </source>
</evidence>
<feature type="compositionally biased region" description="Basic and acidic residues" evidence="1">
    <location>
        <begin position="82"/>
        <end position="92"/>
    </location>
</feature>
<accession>A0A2N6T253</accession>
<name>A0A2N6T253_9CORY</name>
<reference evidence="2 3" key="1">
    <citation type="submission" date="2017-09" db="EMBL/GenBank/DDBJ databases">
        <title>Bacterial strain isolated from the female urinary microbiota.</title>
        <authorList>
            <person name="Thomas-White K."/>
            <person name="Kumar N."/>
            <person name="Forster S."/>
            <person name="Putonti C."/>
            <person name="Lawley T."/>
            <person name="Wolfe A.J."/>
        </authorList>
    </citation>
    <scope>NUCLEOTIDE SEQUENCE [LARGE SCALE GENOMIC DNA]</scope>
    <source>
        <strain evidence="2 3">UMB0908</strain>
    </source>
</reference>
<dbReference type="Proteomes" id="UP000235363">
    <property type="component" value="Unassembled WGS sequence"/>
</dbReference>